<accession>A0A7R9A6F4</accession>
<dbReference type="GO" id="GO:0008104">
    <property type="term" value="P:intracellular protein localization"/>
    <property type="evidence" value="ECO:0007669"/>
    <property type="project" value="TreeGrafter"/>
</dbReference>
<dbReference type="Pfam" id="PF23360">
    <property type="entry name" value="BBS7_GAE"/>
    <property type="match status" value="1"/>
</dbReference>
<feature type="coiled-coil region" evidence="1">
    <location>
        <begin position="334"/>
        <end position="368"/>
    </location>
</feature>
<dbReference type="Pfam" id="PF23349">
    <property type="entry name" value="BBS7_hp"/>
    <property type="match status" value="1"/>
</dbReference>
<evidence type="ECO:0000259" key="5">
    <source>
        <dbReference type="Pfam" id="PF23743"/>
    </source>
</evidence>
<feature type="domain" description="BBS7 GAE" evidence="3">
    <location>
        <begin position="377"/>
        <end position="485"/>
    </location>
</feature>
<dbReference type="InterPro" id="IPR015943">
    <property type="entry name" value="WD40/YVTN_repeat-like_dom_sf"/>
</dbReference>
<evidence type="ECO:0000313" key="7">
    <source>
        <dbReference type="Proteomes" id="UP000677054"/>
    </source>
</evidence>
<protein>
    <recommendedName>
        <fullName evidence="8">Bardet-Biedl syndrome 7 protein homolog</fullName>
    </recommendedName>
</protein>
<reference evidence="6" key="1">
    <citation type="submission" date="2020-11" db="EMBL/GenBank/DDBJ databases">
        <authorList>
            <person name="Tran Van P."/>
        </authorList>
    </citation>
    <scope>NUCLEOTIDE SEQUENCE</scope>
</reference>
<dbReference type="GO" id="GO:0043005">
    <property type="term" value="C:neuron projection"/>
    <property type="evidence" value="ECO:0007669"/>
    <property type="project" value="TreeGrafter"/>
</dbReference>
<dbReference type="GO" id="GO:0016020">
    <property type="term" value="C:membrane"/>
    <property type="evidence" value="ECO:0007669"/>
    <property type="project" value="TreeGrafter"/>
</dbReference>
<dbReference type="EMBL" id="LR900203">
    <property type="protein sequence ID" value="CAD7244695.1"/>
    <property type="molecule type" value="Genomic_DNA"/>
</dbReference>
<evidence type="ECO:0000259" key="3">
    <source>
        <dbReference type="Pfam" id="PF23360"/>
    </source>
</evidence>
<dbReference type="GO" id="GO:0034464">
    <property type="term" value="C:BBSome"/>
    <property type="evidence" value="ECO:0007669"/>
    <property type="project" value="TreeGrafter"/>
</dbReference>
<organism evidence="6">
    <name type="scientific">Darwinula stevensoni</name>
    <dbReference type="NCBI Taxonomy" id="69355"/>
    <lineage>
        <taxon>Eukaryota</taxon>
        <taxon>Metazoa</taxon>
        <taxon>Ecdysozoa</taxon>
        <taxon>Arthropoda</taxon>
        <taxon>Crustacea</taxon>
        <taxon>Oligostraca</taxon>
        <taxon>Ostracoda</taxon>
        <taxon>Podocopa</taxon>
        <taxon>Podocopida</taxon>
        <taxon>Darwinulocopina</taxon>
        <taxon>Darwinuloidea</taxon>
        <taxon>Darwinulidae</taxon>
        <taxon>Darwinula</taxon>
    </lineage>
</organism>
<feature type="domain" description="BBS7 beta-propeller" evidence="5">
    <location>
        <begin position="21"/>
        <end position="320"/>
    </location>
</feature>
<dbReference type="Proteomes" id="UP000677054">
    <property type="component" value="Unassembled WGS sequence"/>
</dbReference>
<evidence type="ECO:0008006" key="8">
    <source>
        <dbReference type="Google" id="ProtNLM"/>
    </source>
</evidence>
<sequence length="715" mass="80104">MELSLTRVDYAHVSLTHRGTMRLLPEDGEKNQQKVAIGDSNGVLQVFGMKRTEPVLLFKTIPGDKIRCLELAGAPGALQDKIFISAGSTVRAYTKKGKQFLGFDTNFSEDIRVMKVVGTHLLVGANYVYTQYDDCVETNHYLAKDEILDIVCLPLEKTEGLRPVLACADRTLRVLKGSNLLYEVGLEGRPTCLTLAGGDGGDSGENVLYGTQEGHIGMVSINKQCAILQWTIWDENHYGSVNCMDHYDLTGDGVKELIVGRDDGSIEVYSYEEGEKPVLKCSHMAGESITSVQGGVIGSTEGYREIVAATFSGKVFGLSTCSPNLLYSRMSGDSNEMEKHITALRAELEDLQAKVAREREKYQQATQSTTSGISAVPFFSIHDKMILNKDEASYILSLEVETPIEIVLLQSDIPVDILDVEKNSAVVSFSHCDPESGNYMLATYRCQANTTRLEVKIRSIEGQYGSIKAYVIPRLQPKTSQVREYQIKPLSLHTRIHEFDQNRPYNVLRLKGDFSFAMVHSWVAFCLPEVPQRTPAADEIVYIFTSTFLDTMLECRLKEHEAQFKSDNVSTISILKDVISKEATKNKTKLDIACDVCEESVSHTLHLLHPKLEEHLILAKKVQLIDGLREVVMNEGSHDSLSPEYQDILAHADELLALFHKQPCYLERLYGMITDLYIDKFKFQGINVKGRVPQLLEILDNYNLDRLVSFFHQDD</sequence>
<dbReference type="PANTHER" id="PTHR16074:SF4">
    <property type="entry name" value="BARDET-BIEDL SYNDROME 7 PROTEIN"/>
    <property type="match status" value="1"/>
</dbReference>
<name>A0A7R9A6F4_9CRUS</name>
<dbReference type="Gene3D" id="2.130.10.10">
    <property type="entry name" value="YVTN repeat-like/Quinoprotein amine dehydrogenase"/>
    <property type="match status" value="1"/>
</dbReference>
<evidence type="ECO:0000313" key="6">
    <source>
        <dbReference type="EMBL" id="CAD7244695.1"/>
    </source>
</evidence>
<feature type="domain" description="BBS7 platform" evidence="4">
    <location>
        <begin position="493"/>
        <end position="595"/>
    </location>
</feature>
<dbReference type="OrthoDB" id="414590at2759"/>
<dbReference type="GO" id="GO:0036064">
    <property type="term" value="C:ciliary basal body"/>
    <property type="evidence" value="ECO:0007669"/>
    <property type="project" value="TreeGrafter"/>
</dbReference>
<dbReference type="GO" id="GO:0005930">
    <property type="term" value="C:axoneme"/>
    <property type="evidence" value="ECO:0007669"/>
    <property type="project" value="TreeGrafter"/>
</dbReference>
<dbReference type="InterPro" id="IPR056334">
    <property type="entry name" value="BBS7_GAE_dom"/>
</dbReference>
<gene>
    <name evidence="6" type="ORF">DSTB1V02_LOCUS4582</name>
</gene>
<dbReference type="InterPro" id="IPR056335">
    <property type="entry name" value="BBS7_hairpin"/>
</dbReference>
<keyword evidence="1" id="KW-0175">Coiled coil</keyword>
<evidence type="ECO:0000259" key="4">
    <source>
        <dbReference type="Pfam" id="PF23361"/>
    </source>
</evidence>
<dbReference type="Pfam" id="PF23361">
    <property type="entry name" value="BBS7_pf"/>
    <property type="match status" value="1"/>
</dbReference>
<dbReference type="AlphaFoldDB" id="A0A7R9A6F4"/>
<proteinExistence type="predicted"/>
<feature type="domain" description="BBS7 helical hairpin" evidence="2">
    <location>
        <begin position="598"/>
        <end position="711"/>
    </location>
</feature>
<dbReference type="InterPro" id="IPR056333">
    <property type="entry name" value="BBS7_pf_dom"/>
</dbReference>
<dbReference type="GO" id="GO:0060271">
    <property type="term" value="P:cilium assembly"/>
    <property type="evidence" value="ECO:0007669"/>
    <property type="project" value="TreeGrafter"/>
</dbReference>
<dbReference type="InterPro" id="IPR036322">
    <property type="entry name" value="WD40_repeat_dom_sf"/>
</dbReference>
<dbReference type="EMBL" id="CAJPEV010000686">
    <property type="protein sequence ID" value="CAG0887645.1"/>
    <property type="molecule type" value="Genomic_DNA"/>
</dbReference>
<keyword evidence="7" id="KW-1185">Reference proteome</keyword>
<dbReference type="Pfam" id="PF23743">
    <property type="entry name" value="Beta-prop_BBS7"/>
    <property type="match status" value="1"/>
</dbReference>
<evidence type="ECO:0000259" key="2">
    <source>
        <dbReference type="Pfam" id="PF23349"/>
    </source>
</evidence>
<dbReference type="PANTHER" id="PTHR16074">
    <property type="entry name" value="BARDET-BIEDL SYNDROME 7 PROTEIN"/>
    <property type="match status" value="1"/>
</dbReference>
<evidence type="ECO:0000256" key="1">
    <source>
        <dbReference type="SAM" id="Coils"/>
    </source>
</evidence>
<dbReference type="SUPFAM" id="SSF50978">
    <property type="entry name" value="WD40 repeat-like"/>
    <property type="match status" value="1"/>
</dbReference>
<dbReference type="InterPro" id="IPR056332">
    <property type="entry name" value="Beta-prop_BBS7"/>
</dbReference>